<dbReference type="AlphaFoldDB" id="A0A3P9QG48"/>
<dbReference type="Pfam" id="PF00501">
    <property type="entry name" value="AMP-binding"/>
    <property type="match status" value="1"/>
</dbReference>
<dbReference type="STRING" id="8081.ENSPREP00000033106"/>
<protein>
    <recommendedName>
        <fullName evidence="7">Acyl-CoA synthetase short-chain family member 3, mitochondrial</fullName>
        <ecNumber evidence="4">6.2.1.1</ecNumber>
        <ecNumber evidence="3">6.2.1.17</ecNumber>
    </recommendedName>
    <alternativeName>
        <fullName evidence="8">Acetate--CoA ligase 3</fullName>
    </alternativeName>
    <alternativeName>
        <fullName evidence="6">Propionate--CoA ligase</fullName>
    </alternativeName>
</protein>
<evidence type="ECO:0000256" key="5">
    <source>
        <dbReference type="ARBA" id="ARBA00023098"/>
    </source>
</evidence>
<comment type="catalytic activity">
    <reaction evidence="1">
        <text>acetate + ATP + CoA = acetyl-CoA + AMP + diphosphate</text>
        <dbReference type="Rhea" id="RHEA:23176"/>
        <dbReference type="ChEBI" id="CHEBI:30089"/>
        <dbReference type="ChEBI" id="CHEBI:30616"/>
        <dbReference type="ChEBI" id="CHEBI:33019"/>
        <dbReference type="ChEBI" id="CHEBI:57287"/>
        <dbReference type="ChEBI" id="CHEBI:57288"/>
        <dbReference type="ChEBI" id="CHEBI:456215"/>
        <dbReference type="EC" id="6.2.1.1"/>
    </reaction>
    <physiologicalReaction direction="left-to-right" evidence="1">
        <dbReference type="Rhea" id="RHEA:23177"/>
    </physiologicalReaction>
</comment>
<dbReference type="Gene3D" id="3.30.300.30">
    <property type="match status" value="1"/>
</dbReference>
<comment type="catalytic activity">
    <reaction evidence="9">
        <text>butanoate + ATP + CoA = butanoyl-CoA + AMP + diphosphate</text>
        <dbReference type="Rhea" id="RHEA:46172"/>
        <dbReference type="ChEBI" id="CHEBI:17968"/>
        <dbReference type="ChEBI" id="CHEBI:30616"/>
        <dbReference type="ChEBI" id="CHEBI:33019"/>
        <dbReference type="ChEBI" id="CHEBI:57287"/>
        <dbReference type="ChEBI" id="CHEBI:57371"/>
        <dbReference type="ChEBI" id="CHEBI:456215"/>
    </reaction>
    <physiologicalReaction direction="left-to-right" evidence="9">
        <dbReference type="Rhea" id="RHEA:46173"/>
    </physiologicalReaction>
</comment>
<dbReference type="FunFam" id="3.40.50.12780:FF:000011">
    <property type="entry name" value="Acetyl-coenzyme A synthetase 2-like, mitochondrial"/>
    <property type="match status" value="1"/>
</dbReference>
<dbReference type="EC" id="6.2.1.17" evidence="3"/>
<evidence type="ECO:0000256" key="1">
    <source>
        <dbReference type="ARBA" id="ARBA00001884"/>
    </source>
</evidence>
<dbReference type="InterPro" id="IPR045851">
    <property type="entry name" value="AMP-bd_C_sf"/>
</dbReference>
<dbReference type="GO" id="GO:0050218">
    <property type="term" value="F:propionate-CoA ligase activity"/>
    <property type="evidence" value="ECO:0007669"/>
    <property type="project" value="UniProtKB-EC"/>
</dbReference>
<dbReference type="Pfam" id="PF16177">
    <property type="entry name" value="ACAS_N"/>
    <property type="match status" value="1"/>
</dbReference>
<feature type="compositionally biased region" description="Basic residues" evidence="11">
    <location>
        <begin position="132"/>
        <end position="151"/>
    </location>
</feature>
<evidence type="ECO:0000256" key="12">
    <source>
        <dbReference type="SAM" id="Phobius"/>
    </source>
</evidence>
<dbReference type="PANTHER" id="PTHR43347">
    <property type="entry name" value="ACYL-COA SYNTHETASE"/>
    <property type="match status" value="1"/>
</dbReference>
<accession>A0A3P9QG48</accession>
<evidence type="ECO:0000259" key="14">
    <source>
        <dbReference type="Pfam" id="PF13193"/>
    </source>
</evidence>
<dbReference type="FunFam" id="3.30.300.30:FF:000017">
    <property type="entry name" value="Acyl-CoA synthetase short-chain family member 3"/>
    <property type="match status" value="1"/>
</dbReference>
<keyword evidence="12" id="KW-0812">Transmembrane</keyword>
<keyword evidence="12" id="KW-0472">Membrane</keyword>
<evidence type="ECO:0000256" key="10">
    <source>
        <dbReference type="ARBA" id="ARBA00049004"/>
    </source>
</evidence>
<feature type="transmembrane region" description="Helical" evidence="12">
    <location>
        <begin position="34"/>
        <end position="54"/>
    </location>
</feature>
<feature type="domain" description="AMP-binding enzyme C-terminal" evidence="14">
    <location>
        <begin position="766"/>
        <end position="844"/>
    </location>
</feature>
<evidence type="ECO:0000256" key="8">
    <source>
        <dbReference type="ARBA" id="ARBA00042755"/>
    </source>
</evidence>
<comment type="catalytic activity">
    <reaction evidence="10">
        <text>propanoate + ATP + CoA = propanoyl-CoA + AMP + diphosphate</text>
        <dbReference type="Rhea" id="RHEA:20373"/>
        <dbReference type="ChEBI" id="CHEBI:17272"/>
        <dbReference type="ChEBI" id="CHEBI:30616"/>
        <dbReference type="ChEBI" id="CHEBI:33019"/>
        <dbReference type="ChEBI" id="CHEBI:57287"/>
        <dbReference type="ChEBI" id="CHEBI:57392"/>
        <dbReference type="ChEBI" id="CHEBI:456215"/>
        <dbReference type="EC" id="6.2.1.17"/>
    </reaction>
    <physiologicalReaction direction="left-to-right" evidence="10">
        <dbReference type="Rhea" id="RHEA:20374"/>
    </physiologicalReaction>
</comment>
<evidence type="ECO:0000256" key="4">
    <source>
        <dbReference type="ARBA" id="ARBA00013275"/>
    </source>
</evidence>
<organism evidence="16 17">
    <name type="scientific">Poecilia reticulata</name>
    <name type="common">Guppy</name>
    <name type="synonym">Acanthophacelus reticulatus</name>
    <dbReference type="NCBI Taxonomy" id="8081"/>
    <lineage>
        <taxon>Eukaryota</taxon>
        <taxon>Metazoa</taxon>
        <taxon>Chordata</taxon>
        <taxon>Craniata</taxon>
        <taxon>Vertebrata</taxon>
        <taxon>Euteleostomi</taxon>
        <taxon>Actinopterygii</taxon>
        <taxon>Neopterygii</taxon>
        <taxon>Teleostei</taxon>
        <taxon>Neoteleostei</taxon>
        <taxon>Acanthomorphata</taxon>
        <taxon>Ovalentaria</taxon>
        <taxon>Atherinomorphae</taxon>
        <taxon>Cyprinodontiformes</taxon>
        <taxon>Poeciliidae</taxon>
        <taxon>Poeciliinae</taxon>
        <taxon>Poecilia</taxon>
    </lineage>
</organism>
<dbReference type="GO" id="GO:0006629">
    <property type="term" value="P:lipid metabolic process"/>
    <property type="evidence" value="ECO:0007669"/>
    <property type="project" value="UniProtKB-KW"/>
</dbReference>
<reference evidence="16" key="3">
    <citation type="submission" date="2025-09" db="UniProtKB">
        <authorList>
            <consortium name="Ensembl"/>
        </authorList>
    </citation>
    <scope>IDENTIFICATION</scope>
    <source>
        <strain evidence="16">Guanapo</strain>
    </source>
</reference>
<dbReference type="SUPFAM" id="SSF56801">
    <property type="entry name" value="Acetyl-CoA synthetase-like"/>
    <property type="match status" value="1"/>
</dbReference>
<evidence type="ECO:0000256" key="2">
    <source>
        <dbReference type="ARBA" id="ARBA00006432"/>
    </source>
</evidence>
<evidence type="ECO:0000313" key="17">
    <source>
        <dbReference type="Proteomes" id="UP000242638"/>
    </source>
</evidence>
<feature type="compositionally biased region" description="Basic and acidic residues" evidence="11">
    <location>
        <begin position="109"/>
        <end position="120"/>
    </location>
</feature>
<evidence type="ECO:0000256" key="9">
    <source>
        <dbReference type="ARBA" id="ARBA00047935"/>
    </source>
</evidence>
<dbReference type="Proteomes" id="UP000242638">
    <property type="component" value="Unassembled WGS sequence"/>
</dbReference>
<proteinExistence type="inferred from homology"/>
<dbReference type="GO" id="GO:0003987">
    <property type="term" value="F:acetate-CoA ligase activity"/>
    <property type="evidence" value="ECO:0007669"/>
    <property type="project" value="UniProtKB-EC"/>
</dbReference>
<dbReference type="EC" id="6.2.1.1" evidence="4"/>
<keyword evidence="5" id="KW-0443">Lipid metabolism</keyword>
<feature type="domain" description="AMP-dependent synthetase/ligase" evidence="13">
    <location>
        <begin position="319"/>
        <end position="701"/>
    </location>
</feature>
<feature type="region of interest" description="Disordered" evidence="11">
    <location>
        <begin position="86"/>
        <end position="159"/>
    </location>
</feature>
<sequence>MLGSQNKVIPKHLFVSGRCLQTLFTMEQIAFKTFFFPITFGAGFLITTGVRKLFNKMLPNIKFDMASFEDDTEYDEIDAYLFKPSRSTHQNAQKASPAGGAYGPTGHTKATDYTDHSDRDTGDEDNDFPRSPKVHRLRRVGAIRRKSRRPKTQPEGPQVNSFRVESCSWVCYLQPGHRVKVPFKSAEPMHSQIKHLARLKPCAPARSKRILERKLWSHCAAKQQLEGGVSATGLHAAAREHAVGTQRCRNYASDCVYSRAFASARDHPETFWGEMAQNISWFEPWSKTLHVEDPVFPNWFVGGKLNMCFNAVDRHVESGRGEQPAIIYDSPVTGTKKIITFRELQDQVSRLAGVLVKNGVQKGDLVVIYMPMVPQAMFTMLACARIGAPHSLIFGGFASKELSVRIDHAKPKMLVTASFGIEPGRRVEYIPLVKKALEMSSHRPSKVLIYSRPNMDKVSLDPELSLDWDQEMAASRPHDCVPLPSNHPLYVLYTSGTTGTPKGVVRDTAGYAVMLKWTMSNIYGLSPGDVWWAASDLGWVVGHSYICYAPLLHGNSTILYEGKPVGTPDPGAFFRVLSEYGASSMFTAPTAIRAIRQQDPGAAAGRKYPLTRLQTLFLAGERCDVETLEWAKKNFGVPVLDHWWQTETGSAITSSCIGLGNSLTPPAGQAGKPVPGYNVTVIDDDMQELKPRTLGNIVVRLPLPPGAALSLWQSQRLFKELYFSKFPGYYDTMDAGFLDEDGFLYIMSRSDDVINVAGHRLSAGALEESVLLHSAVGDCAVVGLEDSLKGHVPLALCVLKKDVQKTEAEITKEVVKLVRDTIGPVAAFRNVLFVQGLPKTRSGKIPRSSLANLVNGKPYKITPTIEDPDVFKDIER</sequence>
<dbReference type="Pfam" id="PF13193">
    <property type="entry name" value="AMP-binding_C"/>
    <property type="match status" value="1"/>
</dbReference>
<dbReference type="GO" id="GO:0005759">
    <property type="term" value="C:mitochondrial matrix"/>
    <property type="evidence" value="ECO:0007669"/>
    <property type="project" value="UniProtKB-ARBA"/>
</dbReference>
<dbReference type="InterPro" id="IPR042099">
    <property type="entry name" value="ANL_N_sf"/>
</dbReference>
<evidence type="ECO:0000259" key="15">
    <source>
        <dbReference type="Pfam" id="PF16177"/>
    </source>
</evidence>
<evidence type="ECO:0000256" key="6">
    <source>
        <dbReference type="ARBA" id="ARBA00029726"/>
    </source>
</evidence>
<evidence type="ECO:0000256" key="3">
    <source>
        <dbReference type="ARBA" id="ARBA00012985"/>
    </source>
</evidence>
<dbReference type="InterPro" id="IPR020845">
    <property type="entry name" value="AMP-binding_CS"/>
</dbReference>
<evidence type="ECO:0000313" key="16">
    <source>
        <dbReference type="Ensembl" id="ENSPREP00000033106.1"/>
    </source>
</evidence>
<dbReference type="CDD" id="cd05967">
    <property type="entry name" value="PrpE"/>
    <property type="match status" value="1"/>
</dbReference>
<reference evidence="16" key="2">
    <citation type="submission" date="2025-08" db="UniProtKB">
        <authorList>
            <consortium name="Ensembl"/>
        </authorList>
    </citation>
    <scope>IDENTIFICATION</scope>
    <source>
        <strain evidence="16">Guanapo</strain>
    </source>
</reference>
<evidence type="ECO:0000256" key="7">
    <source>
        <dbReference type="ARBA" id="ARBA00040004"/>
    </source>
</evidence>
<feature type="domain" description="Acetyl-coenzyme A synthetase N-terminal" evidence="15">
    <location>
        <begin position="257"/>
        <end position="311"/>
    </location>
</feature>
<reference evidence="17" key="1">
    <citation type="submission" date="2013-11" db="EMBL/GenBank/DDBJ databases">
        <title>The genomic landscape of the Guanapo guppy.</title>
        <authorList>
            <person name="Kuenstner A."/>
            <person name="Dreyer C."/>
        </authorList>
    </citation>
    <scope>NUCLEOTIDE SEQUENCE</scope>
    <source>
        <strain evidence="17">Guanapo</strain>
    </source>
</reference>
<dbReference type="PANTHER" id="PTHR43347:SF3">
    <property type="entry name" value="ACYL-COA SYNTHETASE SHORT-CHAIN FAMILY MEMBER 3, MITOCHONDRIAL"/>
    <property type="match status" value="1"/>
</dbReference>
<keyword evidence="12" id="KW-1133">Transmembrane helix</keyword>
<dbReference type="InterPro" id="IPR000873">
    <property type="entry name" value="AMP-dep_synth/lig_dom"/>
</dbReference>
<evidence type="ECO:0000256" key="11">
    <source>
        <dbReference type="SAM" id="MobiDB-lite"/>
    </source>
</evidence>
<dbReference type="OMA" id="VDNWWST"/>
<evidence type="ECO:0000259" key="13">
    <source>
        <dbReference type="Pfam" id="PF00501"/>
    </source>
</evidence>
<dbReference type="GeneTree" id="ENSGT00940000157479"/>
<dbReference type="Gene3D" id="3.40.50.12780">
    <property type="entry name" value="N-terminal domain of ligase-like"/>
    <property type="match status" value="1"/>
</dbReference>
<dbReference type="InterPro" id="IPR025110">
    <property type="entry name" value="AMP-bd_C"/>
</dbReference>
<name>A0A3P9QG48_POERE</name>
<dbReference type="Ensembl" id="ENSPRET00000033483.1">
    <property type="protein sequence ID" value="ENSPREP00000033106.1"/>
    <property type="gene ID" value="ENSPREG00000022433.1"/>
</dbReference>
<dbReference type="InterPro" id="IPR032387">
    <property type="entry name" value="ACAS_N"/>
</dbReference>
<dbReference type="Bgee" id="ENSPREG00000022433">
    <property type="expression patterns" value="Expressed in caudal fin and 1 other cell type or tissue"/>
</dbReference>
<comment type="similarity">
    <text evidence="2">Belongs to the ATP-dependent AMP-binding enzyme family.</text>
</comment>
<dbReference type="PROSITE" id="PS00455">
    <property type="entry name" value="AMP_BINDING"/>
    <property type="match status" value="1"/>
</dbReference>
<keyword evidence="17" id="KW-1185">Reference proteome</keyword>